<dbReference type="AlphaFoldDB" id="A0A9N9JJQ4"/>
<sequence>MSAAGKMAIKEQCDDDGNDVVVDDEVEIHTKSVSNGIGESSEITSIEWKKKVKSFKTRFPVKRKNSAEETYEMNRKFNNDLQEMCCAWMDKVARINDPPNLKKHAGEVGDNIRMVKCNDSGNSPSFSNNIMNIKVKRVQMNKRKVRVEL</sequence>
<accession>A0A9N9JJQ4</accession>
<proteinExistence type="predicted"/>
<comment type="caution">
    <text evidence="1">The sequence shown here is derived from an EMBL/GenBank/DDBJ whole genome shotgun (WGS) entry which is preliminary data.</text>
</comment>
<reference evidence="1" key="1">
    <citation type="submission" date="2021-06" db="EMBL/GenBank/DDBJ databases">
        <authorList>
            <person name="Kallberg Y."/>
            <person name="Tangrot J."/>
            <person name="Rosling A."/>
        </authorList>
    </citation>
    <scope>NUCLEOTIDE SEQUENCE</scope>
    <source>
        <strain evidence="1">MA453B</strain>
    </source>
</reference>
<protein>
    <submittedName>
        <fullName evidence="1">6942_t:CDS:1</fullName>
    </submittedName>
</protein>
<dbReference type="OrthoDB" id="2482312at2759"/>
<organism evidence="1 2">
    <name type="scientific">Dentiscutata erythropus</name>
    <dbReference type="NCBI Taxonomy" id="1348616"/>
    <lineage>
        <taxon>Eukaryota</taxon>
        <taxon>Fungi</taxon>
        <taxon>Fungi incertae sedis</taxon>
        <taxon>Mucoromycota</taxon>
        <taxon>Glomeromycotina</taxon>
        <taxon>Glomeromycetes</taxon>
        <taxon>Diversisporales</taxon>
        <taxon>Gigasporaceae</taxon>
        <taxon>Dentiscutata</taxon>
    </lineage>
</organism>
<keyword evidence="2" id="KW-1185">Reference proteome</keyword>
<dbReference type="Proteomes" id="UP000789405">
    <property type="component" value="Unassembled WGS sequence"/>
</dbReference>
<name>A0A9N9JJQ4_9GLOM</name>
<gene>
    <name evidence="1" type="ORF">DERYTH_LOCUS20342</name>
</gene>
<evidence type="ECO:0000313" key="2">
    <source>
        <dbReference type="Proteomes" id="UP000789405"/>
    </source>
</evidence>
<evidence type="ECO:0000313" key="1">
    <source>
        <dbReference type="EMBL" id="CAG8785640.1"/>
    </source>
</evidence>
<dbReference type="EMBL" id="CAJVPY010023794">
    <property type="protein sequence ID" value="CAG8785640.1"/>
    <property type="molecule type" value="Genomic_DNA"/>
</dbReference>